<gene>
    <name evidence="2" type="ORF">E4Q23_01105</name>
</gene>
<dbReference type="EMBL" id="SPMY01000004">
    <property type="protein sequence ID" value="NMQ26476.1"/>
    <property type="molecule type" value="Genomic_DNA"/>
</dbReference>
<protein>
    <recommendedName>
        <fullName evidence="4">Lipoprotein</fullName>
    </recommendedName>
</protein>
<proteinExistence type="predicted"/>
<sequence length="190" mass="21033">MSRSLLLLLVLFLSGCAAMAKIEPGEVKLGEAMTATPDSAWNRLAIGTPKNTEVWTSDGLPLDRLVFYVGIADGEPLAPLRERSDRQIPKFRAAMPAHEIVEMYEVFASYDGSTFQRGKLAPAQFASSEGFRFEFARVRKGDELDMRGVAYAAVRGGKLYMLVFEAARTHYYGKHLARAEAVARSVRIGR</sequence>
<evidence type="ECO:0008006" key="4">
    <source>
        <dbReference type="Google" id="ProtNLM"/>
    </source>
</evidence>
<reference evidence="2 3" key="1">
    <citation type="submission" date="2019-03" db="EMBL/GenBank/DDBJ databases">
        <title>Metabolic reconstructions from genomes of highly enriched 'Candidatus Accumulibacter' and 'Candidatus Competibacter' bioreactor populations.</title>
        <authorList>
            <person name="Annavajhala M.K."/>
            <person name="Welles L."/>
            <person name="Abbas B."/>
            <person name="Sorokin D."/>
            <person name="Park H."/>
            <person name="Van Loosdrecht M."/>
            <person name="Chandran K."/>
        </authorList>
    </citation>
    <scope>NUCLEOTIDE SEQUENCE [LARGE SCALE GENOMIC DNA]</scope>
    <source>
        <strain evidence="2 3">SBR_S</strain>
    </source>
</reference>
<organism evidence="2 3">
    <name type="scientific">Candidatus Accumulibacter phosphatis</name>
    <dbReference type="NCBI Taxonomy" id="327160"/>
    <lineage>
        <taxon>Bacteria</taxon>
        <taxon>Pseudomonadati</taxon>
        <taxon>Pseudomonadota</taxon>
        <taxon>Betaproteobacteria</taxon>
        <taxon>Candidatus Accumulibacter</taxon>
    </lineage>
</organism>
<keyword evidence="1" id="KW-0732">Signal</keyword>
<dbReference type="RefSeq" id="WP_169064928.1">
    <property type="nucleotide sequence ID" value="NZ_SPMY01000004.1"/>
</dbReference>
<keyword evidence="3" id="KW-1185">Reference proteome</keyword>
<dbReference type="Proteomes" id="UP000749010">
    <property type="component" value="Unassembled WGS sequence"/>
</dbReference>
<evidence type="ECO:0000256" key="1">
    <source>
        <dbReference type="SAM" id="SignalP"/>
    </source>
</evidence>
<evidence type="ECO:0000313" key="2">
    <source>
        <dbReference type="EMBL" id="NMQ26476.1"/>
    </source>
</evidence>
<name>A0ABX1TQG9_9PROT</name>
<feature type="signal peptide" evidence="1">
    <location>
        <begin position="1"/>
        <end position="20"/>
    </location>
</feature>
<comment type="caution">
    <text evidence="2">The sequence shown here is derived from an EMBL/GenBank/DDBJ whole genome shotgun (WGS) entry which is preliminary data.</text>
</comment>
<feature type="chain" id="PRO_5047544320" description="Lipoprotein" evidence="1">
    <location>
        <begin position="21"/>
        <end position="190"/>
    </location>
</feature>
<accession>A0ABX1TQG9</accession>
<dbReference type="PROSITE" id="PS51257">
    <property type="entry name" value="PROKAR_LIPOPROTEIN"/>
    <property type="match status" value="1"/>
</dbReference>
<evidence type="ECO:0000313" key="3">
    <source>
        <dbReference type="Proteomes" id="UP000749010"/>
    </source>
</evidence>